<dbReference type="Proteomes" id="UP001627154">
    <property type="component" value="Unassembled WGS sequence"/>
</dbReference>
<evidence type="ECO:0000313" key="5">
    <source>
        <dbReference type="EMBL" id="KAL3395285.1"/>
    </source>
</evidence>
<comment type="similarity">
    <text evidence="1">Belongs to the helicase family.</text>
</comment>
<feature type="domain" description="DNA helicase Pif1-like 2B" evidence="4">
    <location>
        <begin position="676"/>
        <end position="718"/>
    </location>
</feature>
<comment type="catalytic activity">
    <reaction evidence="1">
        <text>ATP + H2O = ADP + phosphate + H(+)</text>
        <dbReference type="Rhea" id="RHEA:13065"/>
        <dbReference type="ChEBI" id="CHEBI:15377"/>
        <dbReference type="ChEBI" id="CHEBI:15378"/>
        <dbReference type="ChEBI" id="CHEBI:30616"/>
        <dbReference type="ChEBI" id="CHEBI:43474"/>
        <dbReference type="ChEBI" id="CHEBI:456216"/>
        <dbReference type="EC" id="5.6.2.3"/>
    </reaction>
</comment>
<keyword evidence="1" id="KW-0233">DNA recombination</keyword>
<evidence type="ECO:0000259" key="2">
    <source>
        <dbReference type="Pfam" id="PF05970"/>
    </source>
</evidence>
<accession>A0ABD2WQX7</accession>
<feature type="domain" description="Helitron helicase-like" evidence="3">
    <location>
        <begin position="1"/>
        <end position="99"/>
    </location>
</feature>
<keyword evidence="1" id="KW-0227">DNA damage</keyword>
<dbReference type="InterPro" id="IPR010285">
    <property type="entry name" value="DNA_helicase_pif1-like_DEAD"/>
</dbReference>
<dbReference type="SUPFAM" id="SSF52540">
    <property type="entry name" value="P-loop containing nucleoside triphosphate hydrolases"/>
    <property type="match status" value="1"/>
</dbReference>
<keyword evidence="1" id="KW-0347">Helicase</keyword>
<dbReference type="AlphaFoldDB" id="A0ABD2WQX7"/>
<dbReference type="EC" id="5.6.2.3" evidence="1"/>
<protein>
    <recommendedName>
        <fullName evidence="1">ATP-dependent DNA helicase</fullName>
        <ecNumber evidence="1">5.6.2.3</ecNumber>
    </recommendedName>
</protein>
<dbReference type="PANTHER" id="PTHR10492:SF57">
    <property type="entry name" value="ATP-DEPENDENT DNA HELICASE"/>
    <property type="match status" value="1"/>
</dbReference>
<evidence type="ECO:0000259" key="4">
    <source>
        <dbReference type="Pfam" id="PF21530"/>
    </source>
</evidence>
<dbReference type="InterPro" id="IPR025476">
    <property type="entry name" value="Helitron_helicase-like"/>
</dbReference>
<dbReference type="GO" id="GO:0006310">
    <property type="term" value="P:DNA recombination"/>
    <property type="evidence" value="ECO:0007669"/>
    <property type="project" value="UniProtKB-KW"/>
</dbReference>
<reference evidence="5 6" key="1">
    <citation type="journal article" date="2024" name="bioRxiv">
        <title>A reference genome for Trichogramma kaykai: A tiny desert-dwelling parasitoid wasp with competing sex-ratio distorters.</title>
        <authorList>
            <person name="Culotta J."/>
            <person name="Lindsey A.R."/>
        </authorList>
    </citation>
    <scope>NUCLEOTIDE SEQUENCE [LARGE SCALE GENOMIC DNA]</scope>
    <source>
        <strain evidence="5 6">KSX58</strain>
    </source>
</reference>
<dbReference type="EMBL" id="JBJJXI010000083">
    <property type="protein sequence ID" value="KAL3395285.1"/>
    <property type="molecule type" value="Genomic_DNA"/>
</dbReference>
<dbReference type="Pfam" id="PF05970">
    <property type="entry name" value="PIF1"/>
    <property type="match status" value="1"/>
</dbReference>
<organism evidence="5 6">
    <name type="scientific">Trichogramma kaykai</name>
    <dbReference type="NCBI Taxonomy" id="54128"/>
    <lineage>
        <taxon>Eukaryota</taxon>
        <taxon>Metazoa</taxon>
        <taxon>Ecdysozoa</taxon>
        <taxon>Arthropoda</taxon>
        <taxon>Hexapoda</taxon>
        <taxon>Insecta</taxon>
        <taxon>Pterygota</taxon>
        <taxon>Neoptera</taxon>
        <taxon>Endopterygota</taxon>
        <taxon>Hymenoptera</taxon>
        <taxon>Apocrita</taxon>
        <taxon>Proctotrupomorpha</taxon>
        <taxon>Chalcidoidea</taxon>
        <taxon>Trichogrammatidae</taxon>
        <taxon>Trichogramma</taxon>
    </lineage>
</organism>
<name>A0ABD2WQX7_9HYME</name>
<dbReference type="Gene3D" id="3.40.50.300">
    <property type="entry name" value="P-loop containing nucleotide triphosphate hydrolases"/>
    <property type="match status" value="1"/>
</dbReference>
<evidence type="ECO:0000259" key="3">
    <source>
        <dbReference type="Pfam" id="PF14214"/>
    </source>
</evidence>
<evidence type="ECO:0000313" key="6">
    <source>
        <dbReference type="Proteomes" id="UP001627154"/>
    </source>
</evidence>
<dbReference type="GO" id="GO:0006281">
    <property type="term" value="P:DNA repair"/>
    <property type="evidence" value="ECO:0007669"/>
    <property type="project" value="UniProtKB-KW"/>
</dbReference>
<dbReference type="InterPro" id="IPR027417">
    <property type="entry name" value="P-loop_NTPase"/>
</dbReference>
<dbReference type="Pfam" id="PF14214">
    <property type="entry name" value="Helitron_like_N"/>
    <property type="match status" value="1"/>
</dbReference>
<proteinExistence type="inferred from homology"/>
<sequence>MQQNYQDAMAIMRSIHKRPDLFITMTCNPKWKEYKILLKNYPVETTINSVPSLADRLFNLKYKSLLKDIVEKQIFGKVLSYISTVEFQKRGLPHVHLIVTLHPDNSFNTFEDIDKHICAEIPVDDKHLQKLVIKYMLHGPHTPKTPCYVENQEKCKKKFPKNFQYETQFQKNGYPLYRRRKDESQIFYYKNANSNIKIPVNNSMVVPYNPFLLKKYKCHINVEYCASIQSIKYIFDYLYKGSDRAYCKIEKITNKKENVTEIHDELTQYIDGRYLSPMEACWRFEEFPLCDRSHSVVRLAVHTENQQNLVFEENKEAEALLKGTTTLTAWFDLNKNDTFAQKIKYINIPTHYKFNKITKIWEKRKKGQKFATIGRLNVVSPKDNERFFLKLILNRVKGVTSFKDIRTYENITYNTYKETAIAMGLIETDKQIFKIFEEACTIMLPYQLRKYFAWFILSENIDGRLIWAQFKEFFTEGFKNNKESEALSHINSILNSEDKSCVDFEIVNKTLQDINQNELPFGGKTIILGGDFRQILPVVKHGNKNKIVEETIKFSKLWKLFNIMKLSKNMRSNNPEFSSFLLRIGCGEIINYEIPDQWKTDDVCKKIFSNINDSINSYNSVILSSHNEHVDMLNNRVLKLLKSDSKCYYSIDCAIQKGVDQTEEDIHLSYPIEMLNDIREGLPPHKLELKVNAIVILIRNLSIQDGLCNGTRLKILKLFEYNIECEIITGECVGNKVFIPRITLNSGETSHFPFVLYRKQFPLKLAFAMTINKSQGQSFDNLGLYFKRTLFSHGQLYVALSRCKDPNNIWIENSSTDNNFIKNIVWKEALE</sequence>
<dbReference type="CDD" id="cd18809">
    <property type="entry name" value="SF1_C_RecD"/>
    <property type="match status" value="1"/>
</dbReference>
<dbReference type="InterPro" id="IPR049163">
    <property type="entry name" value="Pif1-like_2B_dom"/>
</dbReference>
<keyword evidence="1" id="KW-0234">DNA repair</keyword>
<keyword evidence="1" id="KW-0547">Nucleotide-binding</keyword>
<dbReference type="Pfam" id="PF21530">
    <property type="entry name" value="Pif1_2B_dom"/>
    <property type="match status" value="1"/>
</dbReference>
<evidence type="ECO:0000256" key="1">
    <source>
        <dbReference type="RuleBase" id="RU363044"/>
    </source>
</evidence>
<keyword evidence="6" id="KW-1185">Reference proteome</keyword>
<keyword evidence="1" id="KW-0067">ATP-binding</keyword>
<comment type="caution">
    <text evidence="5">The sequence shown here is derived from an EMBL/GenBank/DDBJ whole genome shotgun (WGS) entry which is preliminary data.</text>
</comment>
<feature type="domain" description="DNA helicase Pif1-like DEAD-box helicase" evidence="2">
    <location>
        <begin position="501"/>
        <end position="590"/>
    </location>
</feature>
<comment type="cofactor">
    <cofactor evidence="1">
        <name>Mg(2+)</name>
        <dbReference type="ChEBI" id="CHEBI:18420"/>
    </cofactor>
</comment>
<dbReference type="GO" id="GO:0043139">
    <property type="term" value="F:5'-3' DNA helicase activity"/>
    <property type="evidence" value="ECO:0007669"/>
    <property type="project" value="UniProtKB-EC"/>
</dbReference>
<dbReference type="GO" id="GO:0016787">
    <property type="term" value="F:hydrolase activity"/>
    <property type="evidence" value="ECO:0007669"/>
    <property type="project" value="UniProtKB-KW"/>
</dbReference>
<dbReference type="PANTHER" id="PTHR10492">
    <property type="match status" value="1"/>
</dbReference>
<gene>
    <name evidence="5" type="ORF">TKK_010555</name>
</gene>
<keyword evidence="1" id="KW-0378">Hydrolase</keyword>
<dbReference type="GO" id="GO:0005524">
    <property type="term" value="F:ATP binding"/>
    <property type="evidence" value="ECO:0007669"/>
    <property type="project" value="UniProtKB-KW"/>
</dbReference>